<keyword evidence="1" id="KW-0812">Transmembrane</keyword>
<organism evidence="2 3">
    <name type="scientific">Orchesella dallaii</name>
    <dbReference type="NCBI Taxonomy" id="48710"/>
    <lineage>
        <taxon>Eukaryota</taxon>
        <taxon>Metazoa</taxon>
        <taxon>Ecdysozoa</taxon>
        <taxon>Arthropoda</taxon>
        <taxon>Hexapoda</taxon>
        <taxon>Collembola</taxon>
        <taxon>Entomobryomorpha</taxon>
        <taxon>Entomobryoidea</taxon>
        <taxon>Orchesellidae</taxon>
        <taxon>Orchesellinae</taxon>
        <taxon>Orchesella</taxon>
    </lineage>
</organism>
<evidence type="ECO:0000313" key="3">
    <source>
        <dbReference type="Proteomes" id="UP001642540"/>
    </source>
</evidence>
<dbReference type="Proteomes" id="UP001642540">
    <property type="component" value="Unassembled WGS sequence"/>
</dbReference>
<evidence type="ECO:0000313" key="2">
    <source>
        <dbReference type="EMBL" id="CAL8132258.1"/>
    </source>
</evidence>
<name>A0ABP1RPB6_9HEXA</name>
<feature type="transmembrane region" description="Helical" evidence="1">
    <location>
        <begin position="506"/>
        <end position="526"/>
    </location>
</feature>
<feature type="transmembrane region" description="Helical" evidence="1">
    <location>
        <begin position="183"/>
        <end position="203"/>
    </location>
</feature>
<dbReference type="EMBL" id="CAXLJM020000092">
    <property type="protein sequence ID" value="CAL8132258.1"/>
    <property type="molecule type" value="Genomic_DNA"/>
</dbReference>
<feature type="transmembrane region" description="Helical" evidence="1">
    <location>
        <begin position="428"/>
        <end position="448"/>
    </location>
</feature>
<comment type="caution">
    <text evidence="2">The sequence shown here is derived from an EMBL/GenBank/DDBJ whole genome shotgun (WGS) entry which is preliminary data.</text>
</comment>
<evidence type="ECO:0000256" key="1">
    <source>
        <dbReference type="SAM" id="Phobius"/>
    </source>
</evidence>
<protein>
    <submittedName>
        <fullName evidence="2">Uncharacterized protein</fullName>
    </submittedName>
</protein>
<keyword evidence="1" id="KW-0472">Membrane</keyword>
<feature type="transmembrane region" description="Helical" evidence="1">
    <location>
        <begin position="158"/>
        <end position="177"/>
    </location>
</feature>
<gene>
    <name evidence="2" type="ORF">ODALV1_LOCUS24547</name>
</gene>
<accession>A0ABP1RPB6</accession>
<reference evidence="2 3" key="1">
    <citation type="submission" date="2024-08" db="EMBL/GenBank/DDBJ databases">
        <authorList>
            <person name="Cucini C."/>
            <person name="Frati F."/>
        </authorList>
    </citation>
    <scope>NUCLEOTIDE SEQUENCE [LARGE SCALE GENOMIC DNA]</scope>
</reference>
<proteinExistence type="predicted"/>
<keyword evidence="3" id="KW-1185">Reference proteome</keyword>
<sequence>MSNVILSEILLQPAKFHKSFFWNGNQRVIPALVYNMYNEFFRSLARNRQLICTRLIKQQSKAATFCISDLMSTVSLGDVHNITFNILDALSLREANLVSKTVSGQWLGTTVIYKNFDKLSLPEVSNHLFSYQFSEFAAYCSCESTNDIAHRNFRGDRWIAAFSLDVWLLVGFIVSGSALTMSYFNLSVFFYFELIQSLAVFMGQSLPARMYRKRKNYIVVTLCGMSLLGLYKENILSLVVTQRSPGTIDSLKELVELGFKLLIFPKVKYTFDEQKRNYWLDFKMSKALGKFNDSFYLVSERISKQNAFMKYLNCQNGGQYAALFWSRFSNLRIRTLKHSIKKRGGSENTRCYHVPQPLFPNIALSEIYTVNKYWLMTTLRRLADSGLPNKWENWSVNLAIHSQKLKSRAIKTKRRTKIGHNPINLNNLVVIFNIWIDLLLFGVVVLVCEKFCASGRYWILTEIGSVLYIFSKFTQAVLRFLIDVFFKVLLGTKVCFCLIKTVFNKVLNVSVNALVFPCVIGLRKFLY</sequence>
<feature type="transmembrane region" description="Helical" evidence="1">
    <location>
        <begin position="477"/>
        <end position="499"/>
    </location>
</feature>
<keyword evidence="1" id="KW-1133">Transmembrane helix</keyword>